<evidence type="ECO:0000313" key="2">
    <source>
        <dbReference type="EMBL" id="KAK5691471.1"/>
    </source>
</evidence>
<feature type="region of interest" description="Disordered" evidence="1">
    <location>
        <begin position="1"/>
        <end position="44"/>
    </location>
</feature>
<sequence length="575" mass="64970">MTTIQNDSPSFDSEDGVAHHLDPEPRRHDDMDDGHVKPPLKGFNRDALVQDSPAASHTFLDDRFIWLSIVPEVPVALDRSGINIDGADTAISLSPDLEDTLLLPSALLKSSHHFFRAGLGDRWKHNKMLEIESTEYGPNIKYLYELELDLDGSTLLVGKITPTKEYERFNTWSLAYAEFSRKVRACEIKAHDQPEFVEWSRYPWSHDDYKRMCIAAHKTGFSVLCGHPLRLHRTLAASHNGPRFAWSAEFLLQVFEWIHQYGDIRLMGSQLGRFVLSNRDEQGVFDLTQCSYTFLRIAAACRSKDFFVAALEAATQKFACKTKRYEHSTRAQLVDHLGHDHLLADYVLDAYHQIWHRLHSTEQALQYLKPDSPARQSHNERSVSKQAINIWRPWYQDFMYTRRGVPFDKIKAVCEGGCHAVVLIDKYASVSAMDTSLPSSLSLPTVTSQELESELEKIVLKAQRIAEASCTRSGDFIGVTDRPHSWNLLGALELRNNIYPWQAIPSTSGQPSRLTSIIDAISAEGPFDGADESDEGESENDEEGEEGPIGDVLGSEDELWGRPVGEGMQRSEYAY</sequence>
<organism evidence="2 3">
    <name type="scientific">Elasticomyces elasticus</name>
    <dbReference type="NCBI Taxonomy" id="574655"/>
    <lineage>
        <taxon>Eukaryota</taxon>
        <taxon>Fungi</taxon>
        <taxon>Dikarya</taxon>
        <taxon>Ascomycota</taxon>
        <taxon>Pezizomycotina</taxon>
        <taxon>Dothideomycetes</taxon>
        <taxon>Dothideomycetidae</taxon>
        <taxon>Mycosphaerellales</taxon>
        <taxon>Teratosphaeriaceae</taxon>
        <taxon>Elasticomyces</taxon>
    </lineage>
</organism>
<dbReference type="EMBL" id="JAVRQU010000021">
    <property type="protein sequence ID" value="KAK5691471.1"/>
    <property type="molecule type" value="Genomic_DNA"/>
</dbReference>
<feature type="compositionally biased region" description="Polar residues" evidence="1">
    <location>
        <begin position="1"/>
        <end position="11"/>
    </location>
</feature>
<proteinExistence type="predicted"/>
<gene>
    <name evidence="2" type="ORF">LTR97_011464</name>
</gene>
<dbReference type="AlphaFoldDB" id="A0AAN7W534"/>
<feature type="compositionally biased region" description="Basic and acidic residues" evidence="1">
    <location>
        <begin position="16"/>
        <end position="36"/>
    </location>
</feature>
<evidence type="ECO:0000256" key="1">
    <source>
        <dbReference type="SAM" id="MobiDB-lite"/>
    </source>
</evidence>
<reference evidence="2" key="1">
    <citation type="submission" date="2023-08" db="EMBL/GenBank/DDBJ databases">
        <title>Black Yeasts Isolated from many extreme environments.</title>
        <authorList>
            <person name="Coleine C."/>
            <person name="Stajich J.E."/>
            <person name="Selbmann L."/>
        </authorList>
    </citation>
    <scope>NUCLEOTIDE SEQUENCE</scope>
    <source>
        <strain evidence="2">CCFEE 5810</strain>
    </source>
</reference>
<feature type="region of interest" description="Disordered" evidence="1">
    <location>
        <begin position="524"/>
        <end position="575"/>
    </location>
</feature>
<protein>
    <submittedName>
        <fullName evidence="2">Uncharacterized protein</fullName>
    </submittedName>
</protein>
<name>A0AAN7W534_9PEZI</name>
<accession>A0AAN7W534</accession>
<comment type="caution">
    <text evidence="2">The sequence shown here is derived from an EMBL/GenBank/DDBJ whole genome shotgun (WGS) entry which is preliminary data.</text>
</comment>
<dbReference type="Proteomes" id="UP001310594">
    <property type="component" value="Unassembled WGS sequence"/>
</dbReference>
<feature type="compositionally biased region" description="Acidic residues" evidence="1">
    <location>
        <begin position="529"/>
        <end position="558"/>
    </location>
</feature>
<evidence type="ECO:0000313" key="3">
    <source>
        <dbReference type="Proteomes" id="UP001310594"/>
    </source>
</evidence>